<proteinExistence type="inferred from homology"/>
<sequence length="414" mass="44615">MKGLRVSIELIKEALQALRENRLRSLLSVVGIAIGIAAVMTVSAVSSGGKAFVLKELETFGLRSVWVFRDYNDKDPNRRTRSGSGLLEQDLAVLNGECCPAVRSISPVLLVEKQSIIQWGNRYSNASIKGVNADFLAINNDRLKQGRGFREQEIKARRPVVLIGETVLKDLFPQVGNPVGRHLRIGGRKFRVIGVLQHKSRDLLASIGSEGGEDANNRILLPYTVVQQINGNREISYLQAEAVSLIQAERAAAQLKQVLQRRHRGAYQYNQVTLASYLKTVDRILGGITAIGVVAASTSLLVGGIGVAGIMSTAVVERIREIGVRMAIGATRRQILFQFLAEAVLISVIGGFTGLAAGLILGGLLDLVTGFPLIPTTGGILIGFMVSVAVGLASGYYPARRAAGFLPVEALRRD</sequence>
<feature type="transmembrane region" description="Helical" evidence="7">
    <location>
        <begin position="284"/>
        <end position="316"/>
    </location>
</feature>
<dbReference type="PANTHER" id="PTHR30572">
    <property type="entry name" value="MEMBRANE COMPONENT OF TRANSPORTER-RELATED"/>
    <property type="match status" value="1"/>
</dbReference>
<feature type="transmembrane region" description="Helical" evidence="7">
    <location>
        <begin position="336"/>
        <end position="361"/>
    </location>
</feature>
<evidence type="ECO:0000313" key="10">
    <source>
        <dbReference type="EMBL" id="ODJ86757.1"/>
    </source>
</evidence>
<evidence type="ECO:0000256" key="7">
    <source>
        <dbReference type="SAM" id="Phobius"/>
    </source>
</evidence>
<keyword evidence="11" id="KW-1185">Reference proteome</keyword>
<feature type="domain" description="ABC3 transporter permease C-terminal" evidence="8">
    <location>
        <begin position="294"/>
        <end position="403"/>
    </location>
</feature>
<dbReference type="Pfam" id="PF12704">
    <property type="entry name" value="MacB_PCD"/>
    <property type="match status" value="1"/>
</dbReference>
<name>A0A7Z1AED8_9GAMM</name>
<keyword evidence="4 7" id="KW-1133">Transmembrane helix</keyword>
<evidence type="ECO:0000259" key="9">
    <source>
        <dbReference type="Pfam" id="PF12704"/>
    </source>
</evidence>
<evidence type="ECO:0000256" key="1">
    <source>
        <dbReference type="ARBA" id="ARBA00004651"/>
    </source>
</evidence>
<feature type="transmembrane region" description="Helical" evidence="7">
    <location>
        <begin position="26"/>
        <end position="45"/>
    </location>
</feature>
<comment type="subcellular location">
    <subcellularLocation>
        <location evidence="1">Cell membrane</location>
        <topology evidence="1">Multi-pass membrane protein</topology>
    </subcellularLocation>
</comment>
<dbReference type="GO" id="GO:0022857">
    <property type="term" value="F:transmembrane transporter activity"/>
    <property type="evidence" value="ECO:0007669"/>
    <property type="project" value="TreeGrafter"/>
</dbReference>
<evidence type="ECO:0000259" key="8">
    <source>
        <dbReference type="Pfam" id="PF02687"/>
    </source>
</evidence>
<dbReference type="AlphaFoldDB" id="A0A7Z1AED8"/>
<keyword evidence="10" id="KW-0547">Nucleotide-binding</keyword>
<dbReference type="InterPro" id="IPR025857">
    <property type="entry name" value="MacB_PCD"/>
</dbReference>
<comment type="similarity">
    <text evidence="6">Belongs to the ABC-4 integral membrane protein family.</text>
</comment>
<dbReference type="PANTHER" id="PTHR30572:SF4">
    <property type="entry name" value="ABC TRANSPORTER PERMEASE YTRF"/>
    <property type="match status" value="1"/>
</dbReference>
<dbReference type="InterPro" id="IPR050250">
    <property type="entry name" value="Macrolide_Exporter_MacB"/>
</dbReference>
<dbReference type="GO" id="GO:0005886">
    <property type="term" value="C:plasma membrane"/>
    <property type="evidence" value="ECO:0007669"/>
    <property type="project" value="UniProtKB-SubCell"/>
</dbReference>
<evidence type="ECO:0000256" key="4">
    <source>
        <dbReference type="ARBA" id="ARBA00022989"/>
    </source>
</evidence>
<feature type="domain" description="MacB-like periplasmic core" evidence="9">
    <location>
        <begin position="25"/>
        <end position="257"/>
    </location>
</feature>
<keyword evidence="2" id="KW-1003">Cell membrane</keyword>
<dbReference type="Pfam" id="PF02687">
    <property type="entry name" value="FtsX"/>
    <property type="match status" value="1"/>
</dbReference>
<accession>A0A7Z1AED8</accession>
<evidence type="ECO:0000256" key="6">
    <source>
        <dbReference type="ARBA" id="ARBA00038076"/>
    </source>
</evidence>
<evidence type="ECO:0000256" key="5">
    <source>
        <dbReference type="ARBA" id="ARBA00023136"/>
    </source>
</evidence>
<dbReference type="GO" id="GO:0016787">
    <property type="term" value="F:hydrolase activity"/>
    <property type="evidence" value="ECO:0007669"/>
    <property type="project" value="UniProtKB-KW"/>
</dbReference>
<keyword evidence="5 7" id="KW-0472">Membrane</keyword>
<dbReference type="RefSeq" id="WP_069126744.1">
    <property type="nucleotide sequence ID" value="NZ_MARB01000018.1"/>
</dbReference>
<keyword evidence="10" id="KW-0378">Hydrolase</keyword>
<keyword evidence="10" id="KW-0067">ATP-binding</keyword>
<dbReference type="OrthoDB" id="9770036at2"/>
<gene>
    <name evidence="10" type="primary">macB_2</name>
    <name evidence="10" type="ORF">CODIS_30760</name>
</gene>
<dbReference type="EMBL" id="MARB01000018">
    <property type="protein sequence ID" value="ODJ86757.1"/>
    <property type="molecule type" value="Genomic_DNA"/>
</dbReference>
<keyword evidence="3 7" id="KW-0812">Transmembrane</keyword>
<comment type="caution">
    <text evidence="10">The sequence shown here is derived from an EMBL/GenBank/DDBJ whole genome shotgun (WGS) entry which is preliminary data.</text>
</comment>
<evidence type="ECO:0000256" key="3">
    <source>
        <dbReference type="ARBA" id="ARBA00022692"/>
    </source>
</evidence>
<feature type="transmembrane region" description="Helical" evidence="7">
    <location>
        <begin position="373"/>
        <end position="397"/>
    </location>
</feature>
<dbReference type="GO" id="GO:0005524">
    <property type="term" value="F:ATP binding"/>
    <property type="evidence" value="ECO:0007669"/>
    <property type="project" value="UniProtKB-KW"/>
</dbReference>
<reference evidence="10 11" key="1">
    <citation type="submission" date="2016-06" db="EMBL/GenBank/DDBJ databases">
        <title>Genome sequence of endosymbiont of Candidatus Endolucinida thiodiazotropha.</title>
        <authorList>
            <person name="Poehlein A."/>
            <person name="Koenig S."/>
            <person name="Heiden S.E."/>
            <person name="Thuermer A."/>
            <person name="Voget S."/>
            <person name="Daniel R."/>
            <person name="Markert S."/>
            <person name="Gros O."/>
            <person name="Schweder T."/>
        </authorList>
    </citation>
    <scope>NUCLEOTIDE SEQUENCE [LARGE SCALE GENOMIC DNA]</scope>
    <source>
        <strain evidence="10 11">COS</strain>
    </source>
</reference>
<dbReference type="Proteomes" id="UP000094769">
    <property type="component" value="Unassembled WGS sequence"/>
</dbReference>
<dbReference type="InterPro" id="IPR003838">
    <property type="entry name" value="ABC3_permease_C"/>
</dbReference>
<evidence type="ECO:0000256" key="2">
    <source>
        <dbReference type="ARBA" id="ARBA00022475"/>
    </source>
</evidence>
<dbReference type="EC" id="3.6.3.-" evidence="10"/>
<protein>
    <submittedName>
        <fullName evidence="10">Macrolide export ATP-binding/permease protein MacB</fullName>
        <ecNumber evidence="10">3.6.3.-</ecNumber>
    </submittedName>
</protein>
<evidence type="ECO:0000313" key="11">
    <source>
        <dbReference type="Proteomes" id="UP000094769"/>
    </source>
</evidence>
<organism evidence="10 11">
    <name type="scientific">Candidatus Thiodiazotropha endolucinida</name>
    <dbReference type="NCBI Taxonomy" id="1655433"/>
    <lineage>
        <taxon>Bacteria</taxon>
        <taxon>Pseudomonadati</taxon>
        <taxon>Pseudomonadota</taxon>
        <taxon>Gammaproteobacteria</taxon>
        <taxon>Chromatiales</taxon>
        <taxon>Sedimenticolaceae</taxon>
        <taxon>Candidatus Thiodiazotropha</taxon>
    </lineage>
</organism>